<dbReference type="RefSeq" id="XP_029326516.1">
    <property type="nucleotide sequence ID" value="XM_029470656.1"/>
</dbReference>
<dbReference type="Proteomes" id="UP000515126">
    <property type="component" value="Chromosome 2"/>
</dbReference>
<reference evidence="3" key="1">
    <citation type="submission" date="2025-08" db="UniProtKB">
        <authorList>
            <consortium name="RefSeq"/>
        </authorList>
    </citation>
    <scope>IDENTIFICATION</scope>
</reference>
<dbReference type="GeneID" id="115029575"/>
<organism evidence="2 3">
    <name type="scientific">Mus caroli</name>
    <name type="common">Ryukyu mouse</name>
    <name type="synonym">Ricefield mouse</name>
    <dbReference type="NCBI Taxonomy" id="10089"/>
    <lineage>
        <taxon>Eukaryota</taxon>
        <taxon>Metazoa</taxon>
        <taxon>Chordata</taxon>
        <taxon>Craniata</taxon>
        <taxon>Vertebrata</taxon>
        <taxon>Euteleostomi</taxon>
        <taxon>Mammalia</taxon>
        <taxon>Eutheria</taxon>
        <taxon>Euarchontoglires</taxon>
        <taxon>Glires</taxon>
        <taxon>Rodentia</taxon>
        <taxon>Myomorpha</taxon>
        <taxon>Muroidea</taxon>
        <taxon>Muridae</taxon>
        <taxon>Murinae</taxon>
        <taxon>Mus</taxon>
        <taxon>Mus</taxon>
    </lineage>
</organism>
<name>A0A6P7QLF7_MUSCR</name>
<feature type="region of interest" description="Disordered" evidence="1">
    <location>
        <begin position="1"/>
        <end position="48"/>
    </location>
</feature>
<dbReference type="AlphaFoldDB" id="A0A6P7QLF7"/>
<proteinExistence type="predicted"/>
<keyword evidence="2" id="KW-1185">Reference proteome</keyword>
<evidence type="ECO:0000313" key="3">
    <source>
        <dbReference type="RefSeq" id="XP_029326516.1"/>
    </source>
</evidence>
<feature type="compositionally biased region" description="Basic residues" evidence="1">
    <location>
        <begin position="1"/>
        <end position="18"/>
    </location>
</feature>
<accession>A0A6P7QLF7</accession>
<sequence length="104" mass="11095">MAAALRRLRALGRRRRRPLSLTERSRAGTRGAMAGGRRGAIARPEQSSRYSAGLALPRPRPLLVASPCPPTVPLRAAPCSLYPAAAARRPARAGVLGETLIYTI</sequence>
<protein>
    <submittedName>
        <fullName evidence="3">Uncharacterized protein LOC115029575</fullName>
    </submittedName>
</protein>
<dbReference type="KEGG" id="mcal:115029575"/>
<evidence type="ECO:0000256" key="1">
    <source>
        <dbReference type="SAM" id="MobiDB-lite"/>
    </source>
</evidence>
<evidence type="ECO:0000313" key="2">
    <source>
        <dbReference type="Proteomes" id="UP000515126"/>
    </source>
</evidence>
<gene>
    <name evidence="3" type="primary">LOC115029575</name>
</gene>